<comment type="similarity">
    <text evidence="2">Belongs to the YkuD family.</text>
</comment>
<dbReference type="GO" id="GO:0008360">
    <property type="term" value="P:regulation of cell shape"/>
    <property type="evidence" value="ECO:0007669"/>
    <property type="project" value="UniProtKB-UniRule"/>
</dbReference>
<dbReference type="SUPFAM" id="SSF141523">
    <property type="entry name" value="L,D-transpeptidase catalytic domain-like"/>
    <property type="match status" value="1"/>
</dbReference>
<dbReference type="PROSITE" id="PS52029">
    <property type="entry name" value="LD_TPASE"/>
    <property type="match status" value="1"/>
</dbReference>
<dbReference type="InterPro" id="IPR038063">
    <property type="entry name" value="Transpep_catalytic_dom"/>
</dbReference>
<feature type="domain" description="L,D-TPase catalytic" evidence="9">
    <location>
        <begin position="28"/>
        <end position="141"/>
    </location>
</feature>
<dbReference type="Pfam" id="PF03734">
    <property type="entry name" value="YkuD"/>
    <property type="match status" value="1"/>
</dbReference>
<dbReference type="GO" id="GO:0071972">
    <property type="term" value="F:peptidoglycan L,D-transpeptidase activity"/>
    <property type="evidence" value="ECO:0007669"/>
    <property type="project" value="TreeGrafter"/>
</dbReference>
<comment type="pathway">
    <text evidence="1 7">Cell wall biogenesis; peptidoglycan biosynthesis.</text>
</comment>
<keyword evidence="5 7" id="KW-0573">Peptidoglycan synthesis</keyword>
<dbReference type="CDD" id="cd16913">
    <property type="entry name" value="YkuD_like"/>
    <property type="match status" value="1"/>
</dbReference>
<dbReference type="GO" id="GO:0018104">
    <property type="term" value="P:peptidoglycan-protein cross-linking"/>
    <property type="evidence" value="ECO:0007669"/>
    <property type="project" value="TreeGrafter"/>
</dbReference>
<dbReference type="RefSeq" id="WP_144766173.1">
    <property type="nucleotide sequence ID" value="NZ_BPQI01000037.1"/>
</dbReference>
<evidence type="ECO:0000259" key="9">
    <source>
        <dbReference type="PROSITE" id="PS52029"/>
    </source>
</evidence>
<proteinExistence type="inferred from homology"/>
<accession>A0A564G0X9</accession>
<evidence type="ECO:0000256" key="6">
    <source>
        <dbReference type="ARBA" id="ARBA00023316"/>
    </source>
</evidence>
<evidence type="ECO:0000313" key="13">
    <source>
        <dbReference type="Proteomes" id="UP001055303"/>
    </source>
</evidence>
<feature type="chain" id="PRO_5021818744" description="L,D-TPase catalytic domain-containing protein" evidence="8">
    <location>
        <begin position="27"/>
        <end position="142"/>
    </location>
</feature>
<reference evidence="11 12" key="1">
    <citation type="submission" date="2019-06" db="EMBL/GenBank/DDBJ databases">
        <authorList>
            <person name="Rodrigo-Torres L."/>
            <person name="Arahal R. D."/>
            <person name="Lucena T."/>
        </authorList>
    </citation>
    <scope>NUCLEOTIDE SEQUENCE [LARGE SCALE GENOMIC DNA]</scope>
    <source>
        <strain evidence="11 12">SW08-7</strain>
    </source>
</reference>
<keyword evidence="4 7" id="KW-0133">Cell shape</keyword>
<sequence>MIRSVRSGAAFLGIALAWAASGAAQARVVARIDQSNQLMRVFVNGELSYIWPVSTARRGFVTPNGSFRVGLMAPMWRSRTYHGSPMPHAMFFRGGYAIHGTYATGQLGRRASHGCVRLSPGHARALFGLARRYGGASVVIRN</sequence>
<dbReference type="GO" id="GO:0016740">
    <property type="term" value="F:transferase activity"/>
    <property type="evidence" value="ECO:0007669"/>
    <property type="project" value="UniProtKB-KW"/>
</dbReference>
<dbReference type="PANTHER" id="PTHR30582">
    <property type="entry name" value="L,D-TRANSPEPTIDASE"/>
    <property type="match status" value="1"/>
</dbReference>
<dbReference type="Gene3D" id="2.40.440.10">
    <property type="entry name" value="L,D-transpeptidase catalytic domain-like"/>
    <property type="match status" value="1"/>
</dbReference>
<keyword evidence="8" id="KW-0732">Signal</keyword>
<dbReference type="OrthoDB" id="463216at2"/>
<dbReference type="EMBL" id="CABFVH010000025">
    <property type="protein sequence ID" value="VUF13872.1"/>
    <property type="molecule type" value="Genomic_DNA"/>
</dbReference>
<evidence type="ECO:0000313" key="12">
    <source>
        <dbReference type="Proteomes" id="UP000401717"/>
    </source>
</evidence>
<organism evidence="11 12">
    <name type="scientific">Methylobacterium dankookense</name>
    <dbReference type="NCBI Taxonomy" id="560405"/>
    <lineage>
        <taxon>Bacteria</taxon>
        <taxon>Pseudomonadati</taxon>
        <taxon>Pseudomonadota</taxon>
        <taxon>Alphaproteobacteria</taxon>
        <taxon>Hyphomicrobiales</taxon>
        <taxon>Methylobacteriaceae</taxon>
        <taxon>Methylobacterium</taxon>
    </lineage>
</organism>
<evidence type="ECO:0000313" key="10">
    <source>
        <dbReference type="EMBL" id="GJD55709.1"/>
    </source>
</evidence>
<evidence type="ECO:0000256" key="4">
    <source>
        <dbReference type="ARBA" id="ARBA00022960"/>
    </source>
</evidence>
<dbReference type="Proteomes" id="UP000401717">
    <property type="component" value="Unassembled WGS sequence"/>
</dbReference>
<dbReference type="InterPro" id="IPR050979">
    <property type="entry name" value="LD-transpeptidase"/>
</dbReference>
<reference evidence="10" key="3">
    <citation type="submission" date="2021-08" db="EMBL/GenBank/DDBJ databases">
        <authorList>
            <person name="Tani A."/>
            <person name="Ola A."/>
            <person name="Ogura Y."/>
            <person name="Katsura K."/>
            <person name="Hayashi T."/>
        </authorList>
    </citation>
    <scope>NUCLEOTIDE SEQUENCE</scope>
    <source>
        <strain evidence="10">DSM 22415</strain>
    </source>
</reference>
<dbReference type="GO" id="GO:0005576">
    <property type="term" value="C:extracellular region"/>
    <property type="evidence" value="ECO:0007669"/>
    <property type="project" value="TreeGrafter"/>
</dbReference>
<keyword evidence="6 7" id="KW-0961">Cell wall biogenesis/degradation</keyword>
<dbReference type="EMBL" id="BPQI01000037">
    <property type="protein sequence ID" value="GJD55709.1"/>
    <property type="molecule type" value="Genomic_DNA"/>
</dbReference>
<evidence type="ECO:0000313" key="11">
    <source>
        <dbReference type="EMBL" id="VUF13872.1"/>
    </source>
</evidence>
<reference evidence="10" key="2">
    <citation type="journal article" date="2021" name="Front. Microbiol.">
        <title>Comprehensive Comparative Genomics and Phenotyping of Methylobacterium Species.</title>
        <authorList>
            <person name="Alessa O."/>
            <person name="Ogura Y."/>
            <person name="Fujitani Y."/>
            <person name="Takami H."/>
            <person name="Hayashi T."/>
            <person name="Sahin N."/>
            <person name="Tani A."/>
        </authorList>
    </citation>
    <scope>NUCLEOTIDE SEQUENCE</scope>
    <source>
        <strain evidence="10">DSM 22415</strain>
    </source>
</reference>
<evidence type="ECO:0000256" key="7">
    <source>
        <dbReference type="PROSITE-ProRule" id="PRU01373"/>
    </source>
</evidence>
<protein>
    <recommendedName>
        <fullName evidence="9">L,D-TPase catalytic domain-containing protein</fullName>
    </recommendedName>
</protein>
<evidence type="ECO:0000256" key="2">
    <source>
        <dbReference type="ARBA" id="ARBA00005992"/>
    </source>
</evidence>
<feature type="active site" description="Nucleophile" evidence="7">
    <location>
        <position position="115"/>
    </location>
</feature>
<keyword evidence="3" id="KW-0808">Transferase</keyword>
<dbReference type="GO" id="GO:0071555">
    <property type="term" value="P:cell wall organization"/>
    <property type="evidence" value="ECO:0007669"/>
    <property type="project" value="UniProtKB-UniRule"/>
</dbReference>
<dbReference type="UniPathway" id="UPA00219"/>
<dbReference type="InterPro" id="IPR005490">
    <property type="entry name" value="LD_TPept_cat_dom"/>
</dbReference>
<dbReference type="Proteomes" id="UP001055303">
    <property type="component" value="Unassembled WGS sequence"/>
</dbReference>
<keyword evidence="13" id="KW-1185">Reference proteome</keyword>
<evidence type="ECO:0000256" key="8">
    <source>
        <dbReference type="SAM" id="SignalP"/>
    </source>
</evidence>
<evidence type="ECO:0000256" key="1">
    <source>
        <dbReference type="ARBA" id="ARBA00004752"/>
    </source>
</evidence>
<dbReference type="AlphaFoldDB" id="A0A564G0X9"/>
<feature type="active site" description="Proton donor/acceptor" evidence="7">
    <location>
        <position position="99"/>
    </location>
</feature>
<name>A0A564G0X9_9HYPH</name>
<dbReference type="PANTHER" id="PTHR30582:SF2">
    <property type="entry name" value="L,D-TRANSPEPTIDASE YCIB-RELATED"/>
    <property type="match status" value="1"/>
</dbReference>
<gene>
    <name evidence="10" type="ORF">IFDJLNFL_1596</name>
    <name evidence="11" type="ORF">MTDSW087_03579</name>
</gene>
<evidence type="ECO:0000256" key="5">
    <source>
        <dbReference type="ARBA" id="ARBA00022984"/>
    </source>
</evidence>
<feature type="signal peptide" evidence="8">
    <location>
        <begin position="1"/>
        <end position="26"/>
    </location>
</feature>
<evidence type="ECO:0000256" key="3">
    <source>
        <dbReference type="ARBA" id="ARBA00022679"/>
    </source>
</evidence>